<dbReference type="GO" id="GO:0005886">
    <property type="term" value="C:plasma membrane"/>
    <property type="evidence" value="ECO:0007669"/>
    <property type="project" value="TreeGrafter"/>
</dbReference>
<organism evidence="6 7">
    <name type="scientific">Rubripirellula reticaptiva</name>
    <dbReference type="NCBI Taxonomy" id="2528013"/>
    <lineage>
        <taxon>Bacteria</taxon>
        <taxon>Pseudomonadati</taxon>
        <taxon>Planctomycetota</taxon>
        <taxon>Planctomycetia</taxon>
        <taxon>Pirellulales</taxon>
        <taxon>Pirellulaceae</taxon>
        <taxon>Rubripirellula</taxon>
    </lineage>
</organism>
<dbReference type="Pfam" id="PF00990">
    <property type="entry name" value="GGDEF"/>
    <property type="match status" value="1"/>
</dbReference>
<feature type="domain" description="GGDEF" evidence="5">
    <location>
        <begin position="164"/>
        <end position="295"/>
    </location>
</feature>
<comment type="caution">
    <text evidence="6">The sequence shown here is derived from an EMBL/GenBank/DDBJ whole genome shotgun (WGS) entry which is preliminary data.</text>
</comment>
<keyword evidence="4" id="KW-0812">Transmembrane</keyword>
<dbReference type="PROSITE" id="PS50887">
    <property type="entry name" value="GGDEF"/>
    <property type="match status" value="1"/>
</dbReference>
<dbReference type="InterPro" id="IPR029787">
    <property type="entry name" value="Nucleotide_cyclase"/>
</dbReference>
<dbReference type="SUPFAM" id="SSF55073">
    <property type="entry name" value="Nucleotide cyclase"/>
    <property type="match status" value="1"/>
</dbReference>
<dbReference type="GO" id="GO:0043709">
    <property type="term" value="P:cell adhesion involved in single-species biofilm formation"/>
    <property type="evidence" value="ECO:0007669"/>
    <property type="project" value="TreeGrafter"/>
</dbReference>
<evidence type="ECO:0000313" key="6">
    <source>
        <dbReference type="EMBL" id="TWU47864.1"/>
    </source>
</evidence>
<gene>
    <name evidence="6" type="primary">pleD_6</name>
    <name evidence="6" type="ORF">Poly59_47060</name>
</gene>
<dbReference type="GO" id="GO:0052621">
    <property type="term" value="F:diguanylate cyclase activity"/>
    <property type="evidence" value="ECO:0007669"/>
    <property type="project" value="UniProtKB-EC"/>
</dbReference>
<dbReference type="AlphaFoldDB" id="A0A5C6EHA5"/>
<keyword evidence="4" id="KW-0472">Membrane</keyword>
<evidence type="ECO:0000259" key="5">
    <source>
        <dbReference type="PROSITE" id="PS50887"/>
    </source>
</evidence>
<dbReference type="NCBIfam" id="TIGR00254">
    <property type="entry name" value="GGDEF"/>
    <property type="match status" value="1"/>
</dbReference>
<proteinExistence type="predicted"/>
<dbReference type="InterPro" id="IPR000160">
    <property type="entry name" value="GGDEF_dom"/>
</dbReference>
<dbReference type="PANTHER" id="PTHR45138">
    <property type="entry name" value="REGULATORY COMPONENTS OF SENSORY TRANSDUCTION SYSTEM"/>
    <property type="match status" value="1"/>
</dbReference>
<keyword evidence="4" id="KW-1133">Transmembrane helix</keyword>
<protein>
    <recommendedName>
        <fullName evidence="1">diguanylate cyclase</fullName>
        <ecNumber evidence="1">2.7.7.65</ecNumber>
    </recommendedName>
</protein>
<evidence type="ECO:0000313" key="7">
    <source>
        <dbReference type="Proteomes" id="UP000317977"/>
    </source>
</evidence>
<evidence type="ECO:0000256" key="1">
    <source>
        <dbReference type="ARBA" id="ARBA00012528"/>
    </source>
</evidence>
<evidence type="ECO:0000256" key="4">
    <source>
        <dbReference type="SAM" id="Phobius"/>
    </source>
</evidence>
<dbReference type="GO" id="GO:1902201">
    <property type="term" value="P:negative regulation of bacterial-type flagellum-dependent cell motility"/>
    <property type="evidence" value="ECO:0007669"/>
    <property type="project" value="TreeGrafter"/>
</dbReference>
<dbReference type="Proteomes" id="UP000317977">
    <property type="component" value="Unassembled WGS sequence"/>
</dbReference>
<keyword evidence="3" id="KW-0175">Coiled coil</keyword>
<dbReference type="PANTHER" id="PTHR45138:SF9">
    <property type="entry name" value="DIGUANYLATE CYCLASE DGCM-RELATED"/>
    <property type="match status" value="1"/>
</dbReference>
<dbReference type="FunFam" id="3.30.70.270:FF:000001">
    <property type="entry name" value="Diguanylate cyclase domain protein"/>
    <property type="match status" value="1"/>
</dbReference>
<keyword evidence="7" id="KW-1185">Reference proteome</keyword>
<comment type="catalytic activity">
    <reaction evidence="2">
        <text>2 GTP = 3',3'-c-di-GMP + 2 diphosphate</text>
        <dbReference type="Rhea" id="RHEA:24898"/>
        <dbReference type="ChEBI" id="CHEBI:33019"/>
        <dbReference type="ChEBI" id="CHEBI:37565"/>
        <dbReference type="ChEBI" id="CHEBI:58805"/>
        <dbReference type="EC" id="2.7.7.65"/>
    </reaction>
</comment>
<dbReference type="EMBL" id="SJPX01000005">
    <property type="protein sequence ID" value="TWU47864.1"/>
    <property type="molecule type" value="Genomic_DNA"/>
</dbReference>
<dbReference type="OrthoDB" id="243535at2"/>
<dbReference type="EC" id="2.7.7.65" evidence="1"/>
<dbReference type="RefSeq" id="WP_146536312.1">
    <property type="nucleotide sequence ID" value="NZ_SJPX01000005.1"/>
</dbReference>
<name>A0A5C6EHA5_9BACT</name>
<dbReference type="InterPro" id="IPR050469">
    <property type="entry name" value="Diguanylate_Cyclase"/>
</dbReference>
<accession>A0A5C6EHA5</accession>
<feature type="transmembrane region" description="Helical" evidence="4">
    <location>
        <begin position="6"/>
        <end position="28"/>
    </location>
</feature>
<dbReference type="CDD" id="cd01949">
    <property type="entry name" value="GGDEF"/>
    <property type="match status" value="1"/>
</dbReference>
<feature type="coiled-coil region" evidence="3">
    <location>
        <begin position="99"/>
        <end position="133"/>
    </location>
</feature>
<dbReference type="InterPro" id="IPR043128">
    <property type="entry name" value="Rev_trsase/Diguanyl_cyclase"/>
</dbReference>
<sequence>MSLAEATPLIAGIVLATILLAVGFLIGYRRGRRRTADDGHNLSDDDRQQLLQLMQELGAWTHDYAGNVSGNQEQLVRLSEAVQKDGARSPAEIKVVAVLQQIMQNNEQLKSKLDEAEEQLERQTRQIACYLTEARTDGLTGLFNRRALDNRLDELFIGYRAGGRSFVIALIDIDKFKVINDTHGHQAGDQVLKQLASVLRTRLDGSLMVARFGGEEFAAVMDGPLRVAAEKMNELRKAVSEYPMQAGSKTIDVTISVGLSEPRDDMIVSPVLRRADEALYAAKNIGRNRVYFHDGRDPILVGAPEVAK</sequence>
<dbReference type="Gene3D" id="3.30.70.270">
    <property type="match status" value="1"/>
</dbReference>
<dbReference type="SMART" id="SM00267">
    <property type="entry name" value="GGDEF"/>
    <property type="match status" value="1"/>
</dbReference>
<reference evidence="6 7" key="1">
    <citation type="submission" date="2019-02" db="EMBL/GenBank/DDBJ databases">
        <title>Deep-cultivation of Planctomycetes and their phenomic and genomic characterization uncovers novel biology.</title>
        <authorList>
            <person name="Wiegand S."/>
            <person name="Jogler M."/>
            <person name="Boedeker C."/>
            <person name="Pinto D."/>
            <person name="Vollmers J."/>
            <person name="Rivas-Marin E."/>
            <person name="Kohn T."/>
            <person name="Peeters S.H."/>
            <person name="Heuer A."/>
            <person name="Rast P."/>
            <person name="Oberbeckmann S."/>
            <person name="Bunk B."/>
            <person name="Jeske O."/>
            <person name="Meyerdierks A."/>
            <person name="Storesund J.E."/>
            <person name="Kallscheuer N."/>
            <person name="Luecker S."/>
            <person name="Lage O.M."/>
            <person name="Pohl T."/>
            <person name="Merkel B.J."/>
            <person name="Hornburger P."/>
            <person name="Mueller R.-W."/>
            <person name="Bruemmer F."/>
            <person name="Labrenz M."/>
            <person name="Spormann A.M."/>
            <person name="Op Den Camp H."/>
            <person name="Overmann J."/>
            <person name="Amann R."/>
            <person name="Jetten M.S.M."/>
            <person name="Mascher T."/>
            <person name="Medema M.H."/>
            <person name="Devos D.P."/>
            <person name="Kaster A.-K."/>
            <person name="Ovreas L."/>
            <person name="Rohde M."/>
            <person name="Galperin M.Y."/>
            <person name="Jogler C."/>
        </authorList>
    </citation>
    <scope>NUCLEOTIDE SEQUENCE [LARGE SCALE GENOMIC DNA]</scope>
    <source>
        <strain evidence="6 7">Poly59</strain>
    </source>
</reference>
<evidence type="ECO:0000256" key="2">
    <source>
        <dbReference type="ARBA" id="ARBA00034247"/>
    </source>
</evidence>
<evidence type="ECO:0000256" key="3">
    <source>
        <dbReference type="SAM" id="Coils"/>
    </source>
</evidence>